<evidence type="ECO:0000256" key="1">
    <source>
        <dbReference type="ARBA" id="ARBA00034117"/>
    </source>
</evidence>
<keyword evidence="4" id="KW-1185">Reference proteome</keyword>
<dbReference type="EMBL" id="CP014699">
    <property type="protein sequence ID" value="AND78541.1"/>
    <property type="molecule type" value="Genomic_DNA"/>
</dbReference>
<organism evidence="3 4">
    <name type="scientific">Streptococcus pantholopis</name>
    <dbReference type="NCBI Taxonomy" id="1811193"/>
    <lineage>
        <taxon>Bacteria</taxon>
        <taxon>Bacillati</taxon>
        <taxon>Bacillota</taxon>
        <taxon>Bacilli</taxon>
        <taxon>Lactobacillales</taxon>
        <taxon>Streptococcaceae</taxon>
        <taxon>Streptococcus</taxon>
    </lineage>
</organism>
<evidence type="ECO:0000313" key="3">
    <source>
        <dbReference type="EMBL" id="AND78541.1"/>
    </source>
</evidence>
<dbReference type="KEGG" id="spat:A0O21_00150"/>
<dbReference type="OrthoDB" id="2237130at2"/>
<reference evidence="4" key="2">
    <citation type="submission" date="2016-03" db="EMBL/GenBank/DDBJ databases">
        <title>Streptococcus antelopensis sp. nov., isolated from the feces of the Tibetan antelope (Pantholops hodgsonii) in Hoh Xil National Nature Reserve, Qinghai, China.</title>
        <authorList>
            <person name="Bai X."/>
        </authorList>
    </citation>
    <scope>NUCLEOTIDE SEQUENCE [LARGE SCALE GENOMIC DNA]</scope>
    <source>
        <strain evidence="4">TA 26</strain>
    </source>
</reference>
<name>A0A172Q506_9STRE</name>
<dbReference type="Pfam" id="PF04740">
    <property type="entry name" value="LXG"/>
    <property type="match status" value="1"/>
</dbReference>
<evidence type="ECO:0000259" key="2">
    <source>
        <dbReference type="PROSITE" id="PS51756"/>
    </source>
</evidence>
<comment type="similarity">
    <text evidence="1">In the N-terminal section; belongs to the LXG family.</text>
</comment>
<sequence>MKIDMTEVNENKTTLTTSIDNLNSQLETAKTSFTNLVNTDSLQGEVKTAIDGKINNYQIPLLTNFSNSLSTLSAQYDKAIEAFQTTVEETSATAIIDTDYLQGLEDGYSTIESSIATIDSETSKIYSSISDIISLSNPSSSDITTPLSEAKKVLTDTKSNMETFNGWTQGTEFSELLLAQSTQLQSLMGLVNISYTASDAKTFYNKTDFADNAAYVAQAISNQSTPVGLLANVGKHTSSFFDYLGENKGDILKNLLIDITTNGIEQTGLMIQRLAGLRLQQQGIPGPVGKNSFVMFDPSKRIGKWPLSNAMDKITKGARVANIGKWAGRAATGLAFAYSTYNDVANNGKTLGQAVAKNGASTAVGWAANVGATAFLTTIAVSNPVGWAAVGVAAAGIAAGTAASIIFDWAYENNETVRNVVDGAGAYIDKGLDKAKEGLSNAGKAIGNAFSSGLSGLNPFG</sequence>
<gene>
    <name evidence="3" type="ORF">A0O21_00150</name>
</gene>
<dbReference type="Proteomes" id="UP000077317">
    <property type="component" value="Chromosome"/>
</dbReference>
<proteinExistence type="inferred from homology"/>
<protein>
    <recommendedName>
        <fullName evidence="2">LXG domain-containing protein</fullName>
    </recommendedName>
</protein>
<dbReference type="AlphaFoldDB" id="A0A172Q506"/>
<accession>A0A172Q506</accession>
<dbReference type="PROSITE" id="PS51756">
    <property type="entry name" value="LXG"/>
    <property type="match status" value="1"/>
</dbReference>
<dbReference type="RefSeq" id="WP_067059850.1">
    <property type="nucleotide sequence ID" value="NZ_CP014699.1"/>
</dbReference>
<dbReference type="InterPro" id="IPR006829">
    <property type="entry name" value="LXG_dom"/>
</dbReference>
<dbReference type="STRING" id="1811193.A0O21_00150"/>
<feature type="domain" description="LXG" evidence="2">
    <location>
        <begin position="1"/>
        <end position="235"/>
    </location>
</feature>
<evidence type="ECO:0000313" key="4">
    <source>
        <dbReference type="Proteomes" id="UP000077317"/>
    </source>
</evidence>
<reference evidence="3 4" key="1">
    <citation type="journal article" date="2016" name="Int. J. Syst. Evol. Microbiol.">
        <title>Streptococcuspantholopis sp. nov., isolated from faeces of the Tibetan antelope (Pantholops hodgsonii).</title>
        <authorList>
            <person name="Bai X."/>
            <person name="Xiong Y."/>
            <person name="Lu S."/>
            <person name="Jin D."/>
            <person name="Lai X."/>
            <person name="Yang J."/>
            <person name="Niu L."/>
            <person name="Hu S."/>
            <person name="Meng X."/>
            <person name="Pu J."/>
            <person name="Ye C."/>
            <person name="Xu J."/>
        </authorList>
    </citation>
    <scope>NUCLEOTIDE SEQUENCE [LARGE SCALE GENOMIC DNA]</scope>
    <source>
        <strain evidence="3 4">TA 26</strain>
    </source>
</reference>